<dbReference type="Proteomes" id="UP000177376">
    <property type="component" value="Unassembled WGS sequence"/>
</dbReference>
<evidence type="ECO:0000256" key="1">
    <source>
        <dbReference type="SAM" id="Phobius"/>
    </source>
</evidence>
<protein>
    <recommendedName>
        <fullName evidence="4">DUF5673 domain-containing protein</fullName>
    </recommendedName>
</protein>
<evidence type="ECO:0000313" key="3">
    <source>
        <dbReference type="Proteomes" id="UP000177376"/>
    </source>
</evidence>
<keyword evidence="1" id="KW-0812">Transmembrane</keyword>
<evidence type="ECO:0008006" key="4">
    <source>
        <dbReference type="Google" id="ProtNLM"/>
    </source>
</evidence>
<proteinExistence type="predicted"/>
<organism evidence="2 3">
    <name type="scientific">Candidatus Buchananbacteria bacterium RIFCSPLOWO2_01_FULL_39_33</name>
    <dbReference type="NCBI Taxonomy" id="1797543"/>
    <lineage>
        <taxon>Bacteria</taxon>
        <taxon>Candidatus Buchananiibacteriota</taxon>
    </lineage>
</organism>
<keyword evidence="1" id="KW-0472">Membrane</keyword>
<dbReference type="AlphaFoldDB" id="A0A1G1YKZ6"/>
<name>A0A1G1YKZ6_9BACT</name>
<reference evidence="2 3" key="1">
    <citation type="journal article" date="2016" name="Nat. Commun.">
        <title>Thousands of microbial genomes shed light on interconnected biogeochemical processes in an aquifer system.</title>
        <authorList>
            <person name="Anantharaman K."/>
            <person name="Brown C.T."/>
            <person name="Hug L.A."/>
            <person name="Sharon I."/>
            <person name="Castelle C.J."/>
            <person name="Probst A.J."/>
            <person name="Thomas B.C."/>
            <person name="Singh A."/>
            <person name="Wilkins M.J."/>
            <person name="Karaoz U."/>
            <person name="Brodie E.L."/>
            <person name="Williams K.H."/>
            <person name="Hubbard S.S."/>
            <person name="Banfield J.F."/>
        </authorList>
    </citation>
    <scope>NUCLEOTIDE SEQUENCE [LARGE SCALE GENOMIC DNA]</scope>
</reference>
<accession>A0A1G1YKZ6</accession>
<keyword evidence="1" id="KW-1133">Transmembrane helix</keyword>
<dbReference type="EMBL" id="MHIM01000007">
    <property type="protein sequence ID" value="OGY53018.1"/>
    <property type="molecule type" value="Genomic_DNA"/>
</dbReference>
<feature type="transmembrane region" description="Helical" evidence="1">
    <location>
        <begin position="51"/>
        <end position="68"/>
    </location>
</feature>
<comment type="caution">
    <text evidence="2">The sequence shown here is derived from an EMBL/GenBank/DDBJ whole genome shotgun (WGS) entry which is preliminary data.</text>
</comment>
<feature type="transmembrane region" description="Helical" evidence="1">
    <location>
        <begin position="27"/>
        <end position="45"/>
    </location>
</feature>
<gene>
    <name evidence="2" type="ORF">A3A02_02440</name>
</gene>
<evidence type="ECO:0000313" key="2">
    <source>
        <dbReference type="EMBL" id="OGY53018.1"/>
    </source>
</evidence>
<sequence>MPATNQQLSEVIFSWQCHEYVKYKKNIWWYVISLAVLTIMVGWSIYTLNYLFAVFLVLFYLVVVMYEFREPQLVDCVITPDGLKHGQNFFFYKDIDNFFIIYQDQGLKNLYLDFKNPLRGRLVIDLAGLDAVSIREFLLQFLSEDLEREAEPLSERLRRWLRI</sequence>